<dbReference type="EMBL" id="WKKI01000074">
    <property type="protein sequence ID" value="MRX74282.1"/>
    <property type="molecule type" value="Genomic_DNA"/>
</dbReference>
<reference evidence="2 3" key="1">
    <citation type="submission" date="2019-11" db="EMBL/GenBank/DDBJ databases">
        <title>Bacillus lacus genome.</title>
        <authorList>
            <person name="Allen C.J."/>
            <person name="Newman J.D."/>
        </authorList>
    </citation>
    <scope>NUCLEOTIDE SEQUENCE [LARGE SCALE GENOMIC DNA]</scope>
    <source>
        <strain evidence="2 3">KCTC 33946</strain>
    </source>
</reference>
<evidence type="ECO:0000259" key="1">
    <source>
        <dbReference type="Pfam" id="PF07561"/>
    </source>
</evidence>
<dbReference type="RefSeq" id="WP_154309734.1">
    <property type="nucleotide sequence ID" value="NZ_WKKI01000074.1"/>
</dbReference>
<dbReference type="OrthoDB" id="1681234at2"/>
<feature type="domain" description="DUF1540" evidence="1">
    <location>
        <begin position="5"/>
        <end position="46"/>
    </location>
</feature>
<gene>
    <name evidence="2" type="ORF">GJU40_19370</name>
</gene>
<comment type="caution">
    <text evidence="2">The sequence shown here is derived from an EMBL/GenBank/DDBJ whole genome shotgun (WGS) entry which is preliminary data.</text>
</comment>
<keyword evidence="3" id="KW-1185">Reference proteome</keyword>
<dbReference type="Pfam" id="PF07561">
    <property type="entry name" value="DUF1540"/>
    <property type="match status" value="1"/>
</dbReference>
<sequence>MAQQVLCEVNNCHYWKQGNKCTADQIFVITHKRNAEELRDTDCSTFTPEKDVQ</sequence>
<protein>
    <submittedName>
        <fullName evidence="2">DUF1540 domain-containing protein</fullName>
    </submittedName>
</protein>
<proteinExistence type="predicted"/>
<name>A0A7X2J2J4_9BACI</name>
<accession>A0A7X2J2J4</accession>
<evidence type="ECO:0000313" key="3">
    <source>
        <dbReference type="Proteomes" id="UP000448867"/>
    </source>
</evidence>
<dbReference type="InterPro" id="IPR011437">
    <property type="entry name" value="DUF1540"/>
</dbReference>
<dbReference type="Proteomes" id="UP000448867">
    <property type="component" value="Unassembled WGS sequence"/>
</dbReference>
<organism evidence="2 3">
    <name type="scientific">Metabacillus lacus</name>
    <dbReference type="NCBI Taxonomy" id="1983721"/>
    <lineage>
        <taxon>Bacteria</taxon>
        <taxon>Bacillati</taxon>
        <taxon>Bacillota</taxon>
        <taxon>Bacilli</taxon>
        <taxon>Bacillales</taxon>
        <taxon>Bacillaceae</taxon>
        <taxon>Metabacillus</taxon>
    </lineage>
</organism>
<evidence type="ECO:0000313" key="2">
    <source>
        <dbReference type="EMBL" id="MRX74282.1"/>
    </source>
</evidence>
<dbReference type="AlphaFoldDB" id="A0A7X2J2J4"/>